<comment type="caution">
    <text evidence="9">The sequence shown here is derived from an EMBL/GenBank/DDBJ whole genome shotgun (WGS) entry which is preliminary data.</text>
</comment>
<dbReference type="NCBIfam" id="TIGR00912">
    <property type="entry name" value="2A0309"/>
    <property type="match status" value="1"/>
</dbReference>
<feature type="transmembrane region" description="Helical" evidence="8">
    <location>
        <begin position="306"/>
        <end position="324"/>
    </location>
</feature>
<evidence type="ECO:0000313" key="9">
    <source>
        <dbReference type="EMBL" id="MFD2639933.1"/>
    </source>
</evidence>
<dbReference type="PANTHER" id="PTHR34975:SF2">
    <property type="entry name" value="SPORE GERMINATION PROTEIN A2"/>
    <property type="match status" value="1"/>
</dbReference>
<keyword evidence="6 8" id="KW-1133">Transmembrane helix</keyword>
<dbReference type="Pfam" id="PF03845">
    <property type="entry name" value="Spore_permease"/>
    <property type="match status" value="1"/>
</dbReference>
<comment type="similarity">
    <text evidence="2">Belongs to the amino acid-polyamine-organocation (APC) superfamily. Spore germination protein (SGP) (TC 2.A.3.9) family.</text>
</comment>
<keyword evidence="5 8" id="KW-0812">Transmembrane</keyword>
<feature type="transmembrane region" description="Helical" evidence="8">
    <location>
        <begin position="189"/>
        <end position="212"/>
    </location>
</feature>
<keyword evidence="7 8" id="KW-0472">Membrane</keyword>
<protein>
    <submittedName>
        <fullName evidence="9">GerAB/ArcD/ProY family transporter</fullName>
    </submittedName>
</protein>
<dbReference type="EMBL" id="JBHUMZ010000049">
    <property type="protein sequence ID" value="MFD2639933.1"/>
    <property type="molecule type" value="Genomic_DNA"/>
</dbReference>
<keyword evidence="3" id="KW-0813">Transport</keyword>
<evidence type="ECO:0000256" key="5">
    <source>
        <dbReference type="ARBA" id="ARBA00022692"/>
    </source>
</evidence>
<feature type="transmembrane region" description="Helical" evidence="8">
    <location>
        <begin position="47"/>
        <end position="66"/>
    </location>
</feature>
<organism evidence="9 10">
    <name type="scientific">Piscibacillus salipiscarius</name>
    <dbReference type="NCBI Taxonomy" id="299480"/>
    <lineage>
        <taxon>Bacteria</taxon>
        <taxon>Bacillati</taxon>
        <taxon>Bacillota</taxon>
        <taxon>Bacilli</taxon>
        <taxon>Bacillales</taxon>
        <taxon>Bacillaceae</taxon>
        <taxon>Piscibacillus</taxon>
    </lineage>
</organism>
<evidence type="ECO:0000256" key="3">
    <source>
        <dbReference type="ARBA" id="ARBA00022448"/>
    </source>
</evidence>
<feature type="transmembrane region" description="Helical" evidence="8">
    <location>
        <begin position="224"/>
        <end position="246"/>
    </location>
</feature>
<dbReference type="InterPro" id="IPR004761">
    <property type="entry name" value="Spore_GerAB"/>
</dbReference>
<evidence type="ECO:0000256" key="8">
    <source>
        <dbReference type="SAM" id="Phobius"/>
    </source>
</evidence>
<evidence type="ECO:0000256" key="7">
    <source>
        <dbReference type="ARBA" id="ARBA00023136"/>
    </source>
</evidence>
<name>A0ABW5QDR6_9BACI</name>
<dbReference type="PANTHER" id="PTHR34975">
    <property type="entry name" value="SPORE GERMINATION PROTEIN A2"/>
    <property type="match status" value="1"/>
</dbReference>
<proteinExistence type="inferred from homology"/>
<sequence>MRELQREIKDQYKVSPYLAIFLISSIQIGVGVLGFQSYIVGYLKNDSWMAVIIAGILISILIFIIYKILKYGNGDLIVIHYDTFGKWIGGFFSLIWIIYFIGISILVLRSFIQVVQVWMFPDLNVIYLSIVYCILVYYVITGGFRVVAGVSFLGMVIPSYLILTILYLLEYTDFRNLLPVWNHSVQDLLIATKQMTFSYIGFATLLMFYPYIKDPEKSKIWAHGGNVITVGLYLILIVISLAYFAADHLTKLYWPTLTMWKTIEMPFVERFEYVGISSWGLVILPNICLSYWAASRGARQLFRISQRKALIIILLITVGANYLLKTQKQVEQITTYYSQFSFYLLLVYLPLLLIIVYFRFKRRKKS</sequence>
<feature type="transmembrane region" description="Helical" evidence="8">
    <location>
        <begin position="147"/>
        <end position="169"/>
    </location>
</feature>
<dbReference type="Gene3D" id="1.20.1740.10">
    <property type="entry name" value="Amino acid/polyamine transporter I"/>
    <property type="match status" value="1"/>
</dbReference>
<feature type="transmembrane region" description="Helical" evidence="8">
    <location>
        <begin position="20"/>
        <end position="41"/>
    </location>
</feature>
<feature type="transmembrane region" description="Helical" evidence="8">
    <location>
        <begin position="118"/>
        <end position="140"/>
    </location>
</feature>
<feature type="transmembrane region" description="Helical" evidence="8">
    <location>
        <begin position="87"/>
        <end position="112"/>
    </location>
</feature>
<keyword evidence="4" id="KW-0309">Germination</keyword>
<dbReference type="Proteomes" id="UP001597452">
    <property type="component" value="Unassembled WGS sequence"/>
</dbReference>
<gene>
    <name evidence="9" type="ORF">ACFSW4_13775</name>
</gene>
<evidence type="ECO:0000313" key="10">
    <source>
        <dbReference type="Proteomes" id="UP001597452"/>
    </source>
</evidence>
<evidence type="ECO:0000256" key="2">
    <source>
        <dbReference type="ARBA" id="ARBA00007998"/>
    </source>
</evidence>
<comment type="subcellular location">
    <subcellularLocation>
        <location evidence="1">Membrane</location>
        <topology evidence="1">Multi-pass membrane protein</topology>
    </subcellularLocation>
</comment>
<feature type="transmembrane region" description="Helical" evidence="8">
    <location>
        <begin position="336"/>
        <end position="358"/>
    </location>
</feature>
<feature type="transmembrane region" description="Helical" evidence="8">
    <location>
        <begin position="273"/>
        <end position="294"/>
    </location>
</feature>
<evidence type="ECO:0000256" key="1">
    <source>
        <dbReference type="ARBA" id="ARBA00004141"/>
    </source>
</evidence>
<evidence type="ECO:0000256" key="6">
    <source>
        <dbReference type="ARBA" id="ARBA00022989"/>
    </source>
</evidence>
<reference evidence="10" key="1">
    <citation type="journal article" date="2019" name="Int. J. Syst. Evol. Microbiol.">
        <title>The Global Catalogue of Microorganisms (GCM) 10K type strain sequencing project: providing services to taxonomists for standard genome sequencing and annotation.</title>
        <authorList>
            <consortium name="The Broad Institute Genomics Platform"/>
            <consortium name="The Broad Institute Genome Sequencing Center for Infectious Disease"/>
            <person name="Wu L."/>
            <person name="Ma J."/>
        </authorList>
    </citation>
    <scope>NUCLEOTIDE SEQUENCE [LARGE SCALE GENOMIC DNA]</scope>
    <source>
        <strain evidence="10">TISTR 1571</strain>
    </source>
</reference>
<evidence type="ECO:0000256" key="4">
    <source>
        <dbReference type="ARBA" id="ARBA00022544"/>
    </source>
</evidence>
<dbReference type="RefSeq" id="WP_377329986.1">
    <property type="nucleotide sequence ID" value="NZ_JBHUMZ010000049.1"/>
</dbReference>
<keyword evidence="10" id="KW-1185">Reference proteome</keyword>
<accession>A0ABW5QDR6</accession>